<sequence length="327" mass="33074">MKRMSPLCLALIAAGFAATAAQAQVTIDSSAVLAGGITPGDAPGYPATLSVAGAYKLTGNLMGPLSEQPHTAIHITAANVDLDLNGFSVMATNVCDFLGPNDQGNTCVGAPTAPLILIEAPFSHVHDGYVEGSFGDGIQVASSPLEPGGTVLEDLQIVNNLGYGIRSSDDGTVVRNVLATFNGKGGILLAKEGSIESVRASRNNGMGIETGSSSVARQVISTYNGRVGLVMESGSATQIEASLNGADGFYGLAAVSFSRASANRGAGFYYPRMLTQSSATFNTDAGYVAPPSGGCYANLHVLVGNTNPPPPAISAGTGFVGTLAVCP</sequence>
<evidence type="ECO:0000313" key="3">
    <source>
        <dbReference type="Proteomes" id="UP000295293"/>
    </source>
</evidence>
<protein>
    <recommendedName>
        <fullName evidence="4">Parallel beta helix pectate lyase-like protein</fullName>
    </recommendedName>
</protein>
<evidence type="ECO:0000256" key="1">
    <source>
        <dbReference type="SAM" id="SignalP"/>
    </source>
</evidence>
<evidence type="ECO:0000313" key="2">
    <source>
        <dbReference type="EMBL" id="TDR47696.1"/>
    </source>
</evidence>
<proteinExistence type="predicted"/>
<feature type="signal peptide" evidence="1">
    <location>
        <begin position="1"/>
        <end position="23"/>
    </location>
</feature>
<organism evidence="2 3">
    <name type="scientific">Tahibacter aquaticus</name>
    <dbReference type="NCBI Taxonomy" id="520092"/>
    <lineage>
        <taxon>Bacteria</taxon>
        <taxon>Pseudomonadati</taxon>
        <taxon>Pseudomonadota</taxon>
        <taxon>Gammaproteobacteria</taxon>
        <taxon>Lysobacterales</taxon>
        <taxon>Rhodanobacteraceae</taxon>
        <taxon>Tahibacter</taxon>
    </lineage>
</organism>
<reference evidence="2 3" key="1">
    <citation type="submission" date="2019-03" db="EMBL/GenBank/DDBJ databases">
        <title>Genomic Encyclopedia of Type Strains, Phase IV (KMG-IV): sequencing the most valuable type-strain genomes for metagenomic binning, comparative biology and taxonomic classification.</title>
        <authorList>
            <person name="Goeker M."/>
        </authorList>
    </citation>
    <scope>NUCLEOTIDE SEQUENCE [LARGE SCALE GENOMIC DNA]</scope>
    <source>
        <strain evidence="2 3">DSM 21667</strain>
    </source>
</reference>
<dbReference type="SUPFAM" id="SSF51126">
    <property type="entry name" value="Pectin lyase-like"/>
    <property type="match status" value="1"/>
</dbReference>
<gene>
    <name evidence="2" type="ORF">DFR29_102356</name>
</gene>
<keyword evidence="1" id="KW-0732">Signal</keyword>
<evidence type="ECO:0008006" key="4">
    <source>
        <dbReference type="Google" id="ProtNLM"/>
    </source>
</evidence>
<name>A0A4V3DNA1_9GAMM</name>
<dbReference type="EMBL" id="SNZH01000002">
    <property type="protein sequence ID" value="TDR47696.1"/>
    <property type="molecule type" value="Genomic_DNA"/>
</dbReference>
<feature type="chain" id="PRO_5020474873" description="Parallel beta helix pectate lyase-like protein" evidence="1">
    <location>
        <begin position="24"/>
        <end position="327"/>
    </location>
</feature>
<comment type="caution">
    <text evidence="2">The sequence shown here is derived from an EMBL/GenBank/DDBJ whole genome shotgun (WGS) entry which is preliminary data.</text>
</comment>
<dbReference type="AlphaFoldDB" id="A0A4V3DNA1"/>
<dbReference type="Gene3D" id="2.160.20.10">
    <property type="entry name" value="Single-stranded right-handed beta-helix, Pectin lyase-like"/>
    <property type="match status" value="1"/>
</dbReference>
<dbReference type="RefSeq" id="WP_133817409.1">
    <property type="nucleotide sequence ID" value="NZ_SNZH01000002.1"/>
</dbReference>
<dbReference type="OrthoDB" id="7329412at2"/>
<dbReference type="InterPro" id="IPR011050">
    <property type="entry name" value="Pectin_lyase_fold/virulence"/>
</dbReference>
<dbReference type="InterPro" id="IPR012334">
    <property type="entry name" value="Pectin_lyas_fold"/>
</dbReference>
<dbReference type="Proteomes" id="UP000295293">
    <property type="component" value="Unassembled WGS sequence"/>
</dbReference>
<accession>A0A4V3DNA1</accession>
<keyword evidence="3" id="KW-1185">Reference proteome</keyword>